<comment type="caution">
    <text evidence="3">The sequence shown here is derived from an EMBL/GenBank/DDBJ whole genome shotgun (WGS) entry which is preliminary data.</text>
</comment>
<keyword evidence="2" id="KW-1133">Transmembrane helix</keyword>
<evidence type="ECO:0000256" key="2">
    <source>
        <dbReference type="SAM" id="Phobius"/>
    </source>
</evidence>
<reference evidence="4" key="1">
    <citation type="journal article" date="2019" name="Int. J. Syst. Evol. Microbiol.">
        <title>The Global Catalogue of Microorganisms (GCM) 10K type strain sequencing project: providing services to taxonomists for standard genome sequencing and annotation.</title>
        <authorList>
            <consortium name="The Broad Institute Genomics Platform"/>
            <consortium name="The Broad Institute Genome Sequencing Center for Infectious Disease"/>
            <person name="Wu L."/>
            <person name="Ma J."/>
        </authorList>
    </citation>
    <scope>NUCLEOTIDE SEQUENCE [LARGE SCALE GENOMIC DNA]</scope>
    <source>
        <strain evidence="4">CCUG 63287</strain>
    </source>
</reference>
<accession>A0ABV9JDL8</accession>
<dbReference type="Proteomes" id="UP001595987">
    <property type="component" value="Unassembled WGS sequence"/>
</dbReference>
<evidence type="ECO:0000256" key="1">
    <source>
        <dbReference type="SAM" id="Coils"/>
    </source>
</evidence>
<feature type="coiled-coil region" evidence="1">
    <location>
        <begin position="294"/>
        <end position="341"/>
    </location>
</feature>
<feature type="transmembrane region" description="Helical" evidence="2">
    <location>
        <begin position="278"/>
        <end position="299"/>
    </location>
</feature>
<name>A0ABV9JDL8_9LACT</name>
<keyword evidence="2" id="KW-0472">Membrane</keyword>
<evidence type="ECO:0000313" key="4">
    <source>
        <dbReference type="Proteomes" id="UP001595987"/>
    </source>
</evidence>
<organism evidence="3 4">
    <name type="scientific">Lactococcus nasutitermitis</name>
    <dbReference type="NCBI Taxonomy" id="1652957"/>
    <lineage>
        <taxon>Bacteria</taxon>
        <taxon>Bacillati</taxon>
        <taxon>Bacillota</taxon>
        <taxon>Bacilli</taxon>
        <taxon>Lactobacillales</taxon>
        <taxon>Streptococcaceae</taxon>
        <taxon>Lactococcus</taxon>
    </lineage>
</organism>
<protein>
    <submittedName>
        <fullName evidence="3">Uncharacterized protein</fullName>
    </submittedName>
</protein>
<proteinExistence type="predicted"/>
<keyword evidence="2" id="KW-0812">Transmembrane</keyword>
<dbReference type="EMBL" id="JBHSGD010000005">
    <property type="protein sequence ID" value="MFC4652623.1"/>
    <property type="molecule type" value="Genomic_DNA"/>
</dbReference>
<keyword evidence="4" id="KW-1185">Reference proteome</keyword>
<keyword evidence="1" id="KW-0175">Coiled coil</keyword>
<sequence length="405" mass="47460">MDTYTEFIKQLNYKLKLKFEGSKDTLYSNWEINGISTQLSELYYKNELLQNISALLESGIKAKNIWIMNSSVKIENKYTRYKDGILSLEHGNSLELFYYLGSPVPLAYNRNTLFLFEVFEALRNVYTICNAHQLKKLNKKSIINELYSLIQEDNLKEVSNYFLNLIDKENSSFADLKNITKAKNRIKQVLRSTDENIQNIHTSEIAEGEGFSKKTEKFDKFEYIFKKYEKPIVVVLNNQIANEDNFLQILCFDFFSNKNFKKENPRFLETNEISQNSPLVMCLAFSITFLPSLIGILKLRIEIARKRKQALEDKKSEQNEINEITDEITRLDAQITSLETLDKKREQQYQNFIASDNNTTHQLDRKSINAANKVKRITEEMHNKGNDILENNKLKLESYDKKDIF</sequence>
<gene>
    <name evidence="3" type="ORF">ACFO26_06840</name>
</gene>
<dbReference type="RefSeq" id="WP_213535903.1">
    <property type="nucleotide sequence ID" value="NZ_BOVQ01000005.1"/>
</dbReference>
<evidence type="ECO:0000313" key="3">
    <source>
        <dbReference type="EMBL" id="MFC4652623.1"/>
    </source>
</evidence>